<proteinExistence type="predicted"/>
<dbReference type="Proteomes" id="UP000824089">
    <property type="component" value="Unassembled WGS sequence"/>
</dbReference>
<dbReference type="SUPFAM" id="SSF52402">
    <property type="entry name" value="Adenine nucleotide alpha hydrolases-like"/>
    <property type="match status" value="1"/>
</dbReference>
<dbReference type="EMBL" id="DVMM01000164">
    <property type="protein sequence ID" value="HIU30150.1"/>
    <property type="molecule type" value="Genomic_DNA"/>
</dbReference>
<sequence>RHLVKFYADRSEGGLKAVLRDILDTPVSPELLPPEGGKISQKTEELVGPYELHDFFLYYFQRYGFSPDKIYFLAQNAFRERYEKAVILKWLRIFLRRFFSQQFKRSCLPDGPKVGTISLSPRGDLRMPSDADSSAWLADLPEYDG</sequence>
<accession>A0A9D1IAV5</accession>
<dbReference type="Gene3D" id="1.10.10.1140">
    <property type="entry name" value="Glutamine-dependent NAD+ synthetase, C-terminal domain"/>
    <property type="match status" value="1"/>
</dbReference>
<protein>
    <submittedName>
        <fullName evidence="1">NAD(+) synthase</fullName>
    </submittedName>
</protein>
<gene>
    <name evidence="1" type="ORF">IAD50_07640</name>
</gene>
<name>A0A9D1IAV5_9CLOT</name>
<dbReference type="FunFam" id="1.10.10.1140:FF:000001">
    <property type="entry name" value="Glutamine-dependent NAD(+) synthetase"/>
    <property type="match status" value="1"/>
</dbReference>
<comment type="caution">
    <text evidence="1">The sequence shown here is derived from an EMBL/GenBank/DDBJ whole genome shotgun (WGS) entry which is preliminary data.</text>
</comment>
<dbReference type="InterPro" id="IPR041856">
    <property type="entry name" value="NAD+_synth_C"/>
</dbReference>
<dbReference type="AlphaFoldDB" id="A0A9D1IAV5"/>
<feature type="non-terminal residue" evidence="1">
    <location>
        <position position="1"/>
    </location>
</feature>
<reference evidence="1" key="2">
    <citation type="journal article" date="2021" name="PeerJ">
        <title>Extensive microbial diversity within the chicken gut microbiome revealed by metagenomics and culture.</title>
        <authorList>
            <person name="Gilroy R."/>
            <person name="Ravi A."/>
            <person name="Getino M."/>
            <person name="Pursley I."/>
            <person name="Horton D.L."/>
            <person name="Alikhan N.F."/>
            <person name="Baker D."/>
            <person name="Gharbi K."/>
            <person name="Hall N."/>
            <person name="Watson M."/>
            <person name="Adriaenssens E.M."/>
            <person name="Foster-Nyarko E."/>
            <person name="Jarju S."/>
            <person name="Secka A."/>
            <person name="Antonio M."/>
            <person name="Oren A."/>
            <person name="Chaudhuri R.R."/>
            <person name="La Ragione R."/>
            <person name="Hildebrand F."/>
            <person name="Pallen M.J."/>
        </authorList>
    </citation>
    <scope>NUCLEOTIDE SEQUENCE</scope>
    <source>
        <strain evidence="1">CHK195-4489</strain>
    </source>
</reference>
<reference evidence="1" key="1">
    <citation type="submission" date="2020-10" db="EMBL/GenBank/DDBJ databases">
        <authorList>
            <person name="Gilroy R."/>
        </authorList>
    </citation>
    <scope>NUCLEOTIDE SEQUENCE</scope>
    <source>
        <strain evidence="1">CHK195-4489</strain>
    </source>
</reference>
<evidence type="ECO:0000313" key="2">
    <source>
        <dbReference type="Proteomes" id="UP000824089"/>
    </source>
</evidence>
<organism evidence="1 2">
    <name type="scientific">Candidatus Egerieisoma faecipullorum</name>
    <dbReference type="NCBI Taxonomy" id="2840963"/>
    <lineage>
        <taxon>Bacteria</taxon>
        <taxon>Bacillati</taxon>
        <taxon>Bacillota</taxon>
        <taxon>Clostridia</taxon>
        <taxon>Eubacteriales</taxon>
        <taxon>Clostridiaceae</taxon>
        <taxon>Clostridiaceae incertae sedis</taxon>
        <taxon>Candidatus Egerieisoma</taxon>
    </lineage>
</organism>
<evidence type="ECO:0000313" key="1">
    <source>
        <dbReference type="EMBL" id="HIU30150.1"/>
    </source>
</evidence>